<feature type="transmembrane region" description="Helical" evidence="1">
    <location>
        <begin position="91"/>
        <end position="112"/>
    </location>
</feature>
<keyword evidence="1" id="KW-0472">Membrane</keyword>
<evidence type="ECO:0000259" key="2">
    <source>
        <dbReference type="Pfam" id="PF02308"/>
    </source>
</evidence>
<accession>A0A348G0E8</accession>
<evidence type="ECO:0000259" key="3">
    <source>
        <dbReference type="Pfam" id="PF13194"/>
    </source>
</evidence>
<feature type="transmembrane region" description="Helical" evidence="1">
    <location>
        <begin position="38"/>
        <end position="60"/>
    </location>
</feature>
<feature type="transmembrane region" description="Helical" evidence="1">
    <location>
        <begin position="181"/>
        <end position="202"/>
    </location>
</feature>
<feature type="domain" description="MgtC/SapB/SrpB/YhiD N-terminal" evidence="2">
    <location>
        <begin position="10"/>
        <end position="138"/>
    </location>
</feature>
<feature type="transmembrane region" description="Helical" evidence="1">
    <location>
        <begin position="302"/>
        <end position="324"/>
    </location>
</feature>
<dbReference type="OrthoDB" id="9813718at2"/>
<evidence type="ECO:0000313" key="4">
    <source>
        <dbReference type="EMBL" id="BBF93031.1"/>
    </source>
</evidence>
<proteinExistence type="predicted"/>
<feature type="transmembrane region" description="Helical" evidence="1">
    <location>
        <begin position="363"/>
        <end position="382"/>
    </location>
</feature>
<dbReference type="AlphaFoldDB" id="A0A348G0E8"/>
<gene>
    <name evidence="4" type="ORF">BLTE_17160</name>
</gene>
<dbReference type="Pfam" id="PF02308">
    <property type="entry name" value="MgtC"/>
    <property type="match status" value="1"/>
</dbReference>
<feature type="domain" description="DUF4010" evidence="3">
    <location>
        <begin position="186"/>
        <end position="391"/>
    </location>
</feature>
<dbReference type="RefSeq" id="WP_126399339.1">
    <property type="nucleotide sequence ID" value="NZ_AP018907.1"/>
</dbReference>
<reference evidence="4 5" key="1">
    <citation type="submission" date="2018-08" db="EMBL/GenBank/DDBJ databases">
        <title>Complete genome sequencing of Blastochloris tepida GI.</title>
        <authorList>
            <person name="Tsukatani Y."/>
            <person name="Mori H."/>
        </authorList>
    </citation>
    <scope>NUCLEOTIDE SEQUENCE [LARGE SCALE GENOMIC DNA]</scope>
    <source>
        <strain evidence="4 5">GI</strain>
    </source>
</reference>
<dbReference type="Proteomes" id="UP000266934">
    <property type="component" value="Chromosome"/>
</dbReference>
<keyword evidence="5" id="KW-1185">Reference proteome</keyword>
<dbReference type="PANTHER" id="PTHR39084:SF1">
    <property type="entry name" value="DUF4010 DOMAIN-CONTAINING PROTEIN"/>
    <property type="match status" value="1"/>
</dbReference>
<dbReference type="EMBL" id="AP018907">
    <property type="protein sequence ID" value="BBF93031.1"/>
    <property type="molecule type" value="Genomic_DNA"/>
</dbReference>
<protein>
    <submittedName>
        <fullName evidence="4">Membrane protein</fullName>
    </submittedName>
</protein>
<dbReference type="InterPro" id="IPR049177">
    <property type="entry name" value="MgtC_SapB_SrpB_YhiD_N"/>
</dbReference>
<dbReference type="PANTHER" id="PTHR39084">
    <property type="entry name" value="MEMBRANE PROTEIN-RELATED"/>
    <property type="match status" value="1"/>
</dbReference>
<keyword evidence="1" id="KW-1133">Transmembrane helix</keyword>
<feature type="transmembrane region" description="Helical" evidence="1">
    <location>
        <begin position="240"/>
        <end position="264"/>
    </location>
</feature>
<organism evidence="4 5">
    <name type="scientific">Blastochloris tepida</name>
    <dbReference type="NCBI Taxonomy" id="2233851"/>
    <lineage>
        <taxon>Bacteria</taxon>
        <taxon>Pseudomonadati</taxon>
        <taxon>Pseudomonadota</taxon>
        <taxon>Alphaproteobacteria</taxon>
        <taxon>Hyphomicrobiales</taxon>
        <taxon>Blastochloridaceae</taxon>
        <taxon>Blastochloris</taxon>
    </lineage>
</organism>
<dbReference type="Pfam" id="PF13194">
    <property type="entry name" value="DUF4010"/>
    <property type="match status" value="1"/>
</dbReference>
<dbReference type="KEGG" id="blag:BLTE_17160"/>
<evidence type="ECO:0000256" key="1">
    <source>
        <dbReference type="SAM" id="Phobius"/>
    </source>
</evidence>
<feature type="transmembrane region" description="Helical" evidence="1">
    <location>
        <begin position="6"/>
        <end position="26"/>
    </location>
</feature>
<feature type="transmembrane region" description="Helical" evidence="1">
    <location>
        <begin position="271"/>
        <end position="290"/>
    </location>
</feature>
<feature type="transmembrane region" description="Helical" evidence="1">
    <location>
        <begin position="394"/>
        <end position="417"/>
    </location>
</feature>
<name>A0A348G0E8_9HYPH</name>
<feature type="transmembrane region" description="Helical" evidence="1">
    <location>
        <begin position="66"/>
        <end position="84"/>
    </location>
</feature>
<feature type="transmembrane region" description="Helical" evidence="1">
    <location>
        <begin position="148"/>
        <end position="166"/>
    </location>
</feature>
<sequence length="419" mass="41042">MELADLFQRLALALGVGLLVGVERGWRQRGDAPGQRTAGLRTYTLIGLLGGVAGAIALALPAGGGLLLGLAFATLGAVFGAFQFRENAHDGTFSVTGTVAGLVTFALGAYAMLGDRHIVAAAGVATAAILAAREPLHAFVARITWPELRSALLLLGMTFIALPLVPDRTVGPYGGINPRELLLVVIVLAAVAFGGYAAVKLLGTRRGQLVAGAAGGLVSSTAVTLANARCAAAGEGDPQLLAGAALVAGAVSLVRTAILLAALVGGAGIATLPLLAAAGAALACGLVFAWRRTTPPGSEPVLSNPFVLSSVLQYAVLLVAVTAASRAAATALGSEATLAVAGLAGLADLDAATFAMADLARKSGAAALPSLGVLIAAATNTAAKAAIGAAAGGWGFAGPLALGSAAMVATGTLVWALSG</sequence>
<evidence type="ECO:0000313" key="5">
    <source>
        <dbReference type="Proteomes" id="UP000266934"/>
    </source>
</evidence>
<feature type="transmembrane region" description="Helical" evidence="1">
    <location>
        <begin position="118"/>
        <end position="136"/>
    </location>
</feature>
<dbReference type="InterPro" id="IPR025105">
    <property type="entry name" value="DUF4010"/>
</dbReference>
<keyword evidence="1" id="KW-0812">Transmembrane</keyword>